<feature type="compositionally biased region" description="Basic residues" evidence="1">
    <location>
        <begin position="169"/>
        <end position="179"/>
    </location>
</feature>
<feature type="compositionally biased region" description="Basic and acidic residues" evidence="1">
    <location>
        <begin position="20"/>
        <end position="56"/>
    </location>
</feature>
<dbReference type="Proteomes" id="UP000799118">
    <property type="component" value="Unassembled WGS sequence"/>
</dbReference>
<evidence type="ECO:0000256" key="1">
    <source>
        <dbReference type="SAM" id="MobiDB-lite"/>
    </source>
</evidence>
<name>A0A6A4GPJ9_9AGAR</name>
<organism evidence="2 3">
    <name type="scientific">Gymnopus androsaceus JB14</name>
    <dbReference type="NCBI Taxonomy" id="1447944"/>
    <lineage>
        <taxon>Eukaryota</taxon>
        <taxon>Fungi</taxon>
        <taxon>Dikarya</taxon>
        <taxon>Basidiomycota</taxon>
        <taxon>Agaricomycotina</taxon>
        <taxon>Agaricomycetes</taxon>
        <taxon>Agaricomycetidae</taxon>
        <taxon>Agaricales</taxon>
        <taxon>Marasmiineae</taxon>
        <taxon>Omphalotaceae</taxon>
        <taxon>Gymnopus</taxon>
    </lineage>
</organism>
<feature type="compositionally biased region" description="Basic and acidic residues" evidence="1">
    <location>
        <begin position="211"/>
        <end position="227"/>
    </location>
</feature>
<feature type="compositionally biased region" description="Polar residues" evidence="1">
    <location>
        <begin position="1"/>
        <end position="15"/>
    </location>
</feature>
<dbReference type="EMBL" id="ML769819">
    <property type="protein sequence ID" value="KAE9387157.1"/>
    <property type="molecule type" value="Genomic_DNA"/>
</dbReference>
<feature type="compositionally biased region" description="Low complexity" evidence="1">
    <location>
        <begin position="63"/>
        <end position="78"/>
    </location>
</feature>
<dbReference type="OrthoDB" id="2755811at2759"/>
<feature type="region of interest" description="Disordered" evidence="1">
    <location>
        <begin position="611"/>
        <end position="633"/>
    </location>
</feature>
<reference evidence="2" key="1">
    <citation type="journal article" date="2019" name="Environ. Microbiol.">
        <title>Fungal ecological strategies reflected in gene transcription - a case study of two litter decomposers.</title>
        <authorList>
            <person name="Barbi F."/>
            <person name="Kohler A."/>
            <person name="Barry K."/>
            <person name="Baskaran P."/>
            <person name="Daum C."/>
            <person name="Fauchery L."/>
            <person name="Ihrmark K."/>
            <person name="Kuo A."/>
            <person name="LaButti K."/>
            <person name="Lipzen A."/>
            <person name="Morin E."/>
            <person name="Grigoriev I.V."/>
            <person name="Henrissat B."/>
            <person name="Lindahl B."/>
            <person name="Martin F."/>
        </authorList>
    </citation>
    <scope>NUCLEOTIDE SEQUENCE</scope>
    <source>
        <strain evidence="2">JB14</strain>
    </source>
</reference>
<feature type="region of interest" description="Disordered" evidence="1">
    <location>
        <begin position="139"/>
        <end position="227"/>
    </location>
</feature>
<sequence length="633" mass="68744">MTSRMQLRGVKNNTPPCLIPKDRAEQHEKRELKAAEKAAKKAAADEEKSAAADKRAASNKWVAKALDNQAAADADLSAIRPDLQPAKKTRSRKVQPKPTKVMDTIQPELLSAQTGDRADQAGNVSSNMEELLDDIGSAIPELETNPTHVEPADDSDYADLDDDEIAVLRKAKAKRLARQQKKDAKSSIRNDVAASRENLPTNPLSGGSKRPRAESVNKISTDPKRAKNDIGGLNTDWAKIVYGNTKAATSKVSVASSDATSGMEIDLEEVTTGEFDADATAEVLEIERGAKSSGKGKNSSKNVKVEDVKLEPADVNAIAAEERETGKPAKPPVKRCQVAAKSHLPTITANDYKIWTDKVLPNIFEWAAPKPNQFSLNSDRDFFPKVREFWMKFLGSLPHIPATYKSEKGEILTRADHPAIFSLAQQQVRTYRTHVGKNGLRIVGDAVNKIETVEEKKNFVQGLILNDAFLFATPGLTRASSQGLFRGELVMHTFAFHLTWVLSASNPCGDPLGALSLSAAAVLRGLTIWKEGFNSLEAAGKKKSRNNSDSFGEDWAGSAMRLYDVGKLLNEEKWGKIFEASEQYIAEVPKAGAGPSLIGILNDARRAATTDATSEFSGRDGASGEDDPFLLSE</sequence>
<dbReference type="AlphaFoldDB" id="A0A6A4GPJ9"/>
<protein>
    <submittedName>
        <fullName evidence="2">Uncharacterized protein</fullName>
    </submittedName>
</protein>
<proteinExistence type="predicted"/>
<evidence type="ECO:0000313" key="3">
    <source>
        <dbReference type="Proteomes" id="UP000799118"/>
    </source>
</evidence>
<keyword evidence="3" id="KW-1185">Reference proteome</keyword>
<accession>A0A6A4GPJ9</accession>
<feature type="compositionally biased region" description="Acidic residues" evidence="1">
    <location>
        <begin position="152"/>
        <end position="165"/>
    </location>
</feature>
<gene>
    <name evidence="2" type="ORF">BT96DRAFT_948582</name>
</gene>
<feature type="region of interest" description="Disordered" evidence="1">
    <location>
        <begin position="1"/>
        <end position="121"/>
    </location>
</feature>
<feature type="compositionally biased region" description="Acidic residues" evidence="1">
    <location>
        <begin position="623"/>
        <end position="633"/>
    </location>
</feature>
<evidence type="ECO:0000313" key="2">
    <source>
        <dbReference type="EMBL" id="KAE9387157.1"/>
    </source>
</evidence>